<sequence>MRLRPGPSTQFITKQGRVIFDQPLPVAANNSFQERRGGVMGGVTRAGSPPRTTVAGRPPTHRTSRFGRRCHHDNPTGGRGTSVRRGWCPSLAGNAASRPGRVPNLPIGSVGESRTAHNPVDPSGWPVAAVAHEPTKVVLNRSAPPPMSRFVGMLPRAGRDGGRPELLCSDRVACKDGETNAVQACQRGGATWAGTRKSGGRRPGTSTGRSECPAGGRSRSTSAAGRPHKPRLPNSPLPRRPATRQGPPSLPWPRSTGRPPNWEPGPATWRPPPSSGPGSAAAAASGGDRPNSPS</sequence>
<evidence type="ECO:0000256" key="1">
    <source>
        <dbReference type="SAM" id="MobiDB-lite"/>
    </source>
</evidence>
<protein>
    <submittedName>
        <fullName evidence="2">Uncharacterized protein</fullName>
    </submittedName>
</protein>
<name>A0A225D767_9BACT</name>
<accession>A0A225D767</accession>
<organism evidence="2 3">
    <name type="scientific">Fimbriiglobus ruber</name>
    <dbReference type="NCBI Taxonomy" id="1908690"/>
    <lineage>
        <taxon>Bacteria</taxon>
        <taxon>Pseudomonadati</taxon>
        <taxon>Planctomycetota</taxon>
        <taxon>Planctomycetia</taxon>
        <taxon>Gemmatales</taxon>
        <taxon>Gemmataceae</taxon>
        <taxon>Fimbriiglobus</taxon>
    </lineage>
</organism>
<evidence type="ECO:0000313" key="2">
    <source>
        <dbReference type="EMBL" id="OWK37440.1"/>
    </source>
</evidence>
<dbReference type="EMBL" id="NIDE01000014">
    <property type="protein sequence ID" value="OWK37440.1"/>
    <property type="molecule type" value="Genomic_DNA"/>
</dbReference>
<comment type="caution">
    <text evidence="2">The sequence shown here is derived from an EMBL/GenBank/DDBJ whole genome shotgun (WGS) entry which is preliminary data.</text>
</comment>
<keyword evidence="3" id="KW-1185">Reference proteome</keyword>
<dbReference type="Proteomes" id="UP000214646">
    <property type="component" value="Unassembled WGS sequence"/>
</dbReference>
<feature type="region of interest" description="Disordered" evidence="1">
    <location>
        <begin position="191"/>
        <end position="294"/>
    </location>
</feature>
<evidence type="ECO:0000313" key="3">
    <source>
        <dbReference type="Proteomes" id="UP000214646"/>
    </source>
</evidence>
<gene>
    <name evidence="2" type="ORF">FRUB_06560</name>
</gene>
<proteinExistence type="predicted"/>
<feature type="compositionally biased region" description="Low complexity" evidence="1">
    <location>
        <begin position="276"/>
        <end position="287"/>
    </location>
</feature>
<reference evidence="3" key="1">
    <citation type="submission" date="2017-06" db="EMBL/GenBank/DDBJ databases">
        <title>Genome analysis of Fimbriiglobus ruber SP5, the first member of the order Planctomycetales with confirmed chitinolytic capability.</title>
        <authorList>
            <person name="Ravin N.V."/>
            <person name="Rakitin A.L."/>
            <person name="Ivanova A.A."/>
            <person name="Beletsky A.V."/>
            <person name="Kulichevskaya I.S."/>
            <person name="Mardanov A.V."/>
            <person name="Dedysh S.N."/>
        </authorList>
    </citation>
    <scope>NUCLEOTIDE SEQUENCE [LARGE SCALE GENOMIC DNA]</scope>
    <source>
        <strain evidence="3">SP5</strain>
    </source>
</reference>
<feature type="compositionally biased region" description="Basic residues" evidence="1">
    <location>
        <begin position="59"/>
        <end position="71"/>
    </location>
</feature>
<feature type="region of interest" description="Disordered" evidence="1">
    <location>
        <begin position="37"/>
        <end position="86"/>
    </location>
</feature>
<dbReference type="AlphaFoldDB" id="A0A225D767"/>